<organism evidence="1 2">
    <name type="scientific">Lapillicoccus jejuensis</name>
    <dbReference type="NCBI Taxonomy" id="402171"/>
    <lineage>
        <taxon>Bacteria</taxon>
        <taxon>Bacillati</taxon>
        <taxon>Actinomycetota</taxon>
        <taxon>Actinomycetes</taxon>
        <taxon>Micrococcales</taxon>
        <taxon>Intrasporangiaceae</taxon>
        <taxon>Lapillicoccus</taxon>
    </lineage>
</organism>
<accession>A0A542E0R9</accession>
<evidence type="ECO:0000313" key="2">
    <source>
        <dbReference type="Proteomes" id="UP000317893"/>
    </source>
</evidence>
<dbReference type="AlphaFoldDB" id="A0A542E0R9"/>
<name>A0A542E0R9_9MICO</name>
<reference evidence="1 2" key="1">
    <citation type="submission" date="2019-06" db="EMBL/GenBank/DDBJ databases">
        <title>Sequencing the genomes of 1000 actinobacteria strains.</title>
        <authorList>
            <person name="Klenk H.-P."/>
        </authorList>
    </citation>
    <scope>NUCLEOTIDE SEQUENCE [LARGE SCALE GENOMIC DNA]</scope>
    <source>
        <strain evidence="1 2">DSM 18607</strain>
    </source>
</reference>
<evidence type="ECO:0000313" key="1">
    <source>
        <dbReference type="EMBL" id="TQJ08932.1"/>
    </source>
</evidence>
<proteinExistence type="predicted"/>
<comment type="caution">
    <text evidence="1">The sequence shown here is derived from an EMBL/GenBank/DDBJ whole genome shotgun (WGS) entry which is preliminary data.</text>
</comment>
<sequence length="201" mass="21116">MVREVPALSATGPGPVGTVLVEGESDARAVEALARRAGLDGASYVVVAMGGVTNVGRHLRELVDERPDALVAGLCDAGEVDVVARALTRSGFGRALDRWDLAALGFFVCEADLEDELLRALGDGAALEVVEGQGDLRSFHAMPEQAPHRDRPLRQRLRRFLGSGSGRKIRYAPLLVEALPAGAEPAPLAALVAHVARWGGG</sequence>
<evidence type="ECO:0008006" key="3">
    <source>
        <dbReference type="Google" id="ProtNLM"/>
    </source>
</evidence>
<gene>
    <name evidence="1" type="ORF">FB458_2033</name>
</gene>
<dbReference type="EMBL" id="VFMN01000001">
    <property type="protein sequence ID" value="TQJ08932.1"/>
    <property type="molecule type" value="Genomic_DNA"/>
</dbReference>
<dbReference type="Proteomes" id="UP000317893">
    <property type="component" value="Unassembled WGS sequence"/>
</dbReference>
<keyword evidence="2" id="KW-1185">Reference proteome</keyword>
<protein>
    <recommendedName>
        <fullName evidence="3">ATP-dependent endonuclease</fullName>
    </recommendedName>
</protein>